<dbReference type="CDD" id="cd07560">
    <property type="entry name" value="Peptidase_S41_CPP"/>
    <property type="match status" value="1"/>
</dbReference>
<dbReference type="Gene3D" id="2.30.42.10">
    <property type="match status" value="1"/>
</dbReference>
<gene>
    <name evidence="7" type="ORF">H4K34_10160</name>
</gene>
<organism evidence="7 8">
    <name type="scientific">Croceimicrobium hydrocarbonivorans</name>
    <dbReference type="NCBI Taxonomy" id="2761580"/>
    <lineage>
        <taxon>Bacteria</taxon>
        <taxon>Pseudomonadati</taxon>
        <taxon>Bacteroidota</taxon>
        <taxon>Flavobacteriia</taxon>
        <taxon>Flavobacteriales</taxon>
        <taxon>Owenweeksiaceae</taxon>
        <taxon>Croceimicrobium</taxon>
    </lineage>
</organism>
<sequence>MNNSKTLFPILLGLAVIFGIFLGLFFNFPHQTVALNEKSEREQKLRQIIDYIDYEYVDQVNTDSLLDQTISELLHHLDPHSTYIPEDQVSANEESIRGSFVGIGIEFKIYKDSLAVVQVMEGGPSDKAGIMPGDRILSADSISLSGEKLNSELVVKTLKGQEGSTVKLHVFRPSEEAEKDINIRRAQVDLNSVSSAFLLNDSVGLIKLNKFTARSTQEVKLALRNLQNKGATSIIFDLRDNPGGLLSAAQDISDEFLPKGKMIVFTKSRDGSIEESYANHRGLFEKGKLVVLINRGSASASEIVAGALQDHKRASIVGRRSFGKGLVQEEITLKDGSKMRLTTQRYYTPLGRSIQRDYDSYDESYYFHGNTGSLQEDSTVLLPDSAEFSGHRHQGGILPDREVGYDTSGTTRLLYHLAMTVDLDESAFRYVDEHRKGFAQWEEDSFVKNWEVDSTVYNAFFGAPIAERINEADSAQVLALKNRLKAFIAYNRYGTKGYQRVYAIDDPYVLEALRALNEMKEWNTAD</sequence>
<dbReference type="InterPro" id="IPR001478">
    <property type="entry name" value="PDZ"/>
</dbReference>
<evidence type="ECO:0000256" key="1">
    <source>
        <dbReference type="ARBA" id="ARBA00009179"/>
    </source>
</evidence>
<keyword evidence="2 5" id="KW-0645">Protease</keyword>
<dbReference type="InterPro" id="IPR029045">
    <property type="entry name" value="ClpP/crotonase-like_dom_sf"/>
</dbReference>
<dbReference type="NCBIfam" id="TIGR00225">
    <property type="entry name" value="prc"/>
    <property type="match status" value="1"/>
</dbReference>
<proteinExistence type="inferred from homology"/>
<evidence type="ECO:0000313" key="7">
    <source>
        <dbReference type="EMBL" id="QNR22745.1"/>
    </source>
</evidence>
<dbReference type="SUPFAM" id="SSF50156">
    <property type="entry name" value="PDZ domain-like"/>
    <property type="match status" value="1"/>
</dbReference>
<feature type="domain" description="PDZ" evidence="6">
    <location>
        <begin position="88"/>
        <end position="159"/>
    </location>
</feature>
<dbReference type="PROSITE" id="PS50106">
    <property type="entry name" value="PDZ"/>
    <property type="match status" value="1"/>
</dbReference>
<dbReference type="GO" id="GO:0004175">
    <property type="term" value="F:endopeptidase activity"/>
    <property type="evidence" value="ECO:0007669"/>
    <property type="project" value="TreeGrafter"/>
</dbReference>
<dbReference type="Pfam" id="PF03572">
    <property type="entry name" value="Peptidase_S41"/>
    <property type="match status" value="1"/>
</dbReference>
<dbReference type="EMBL" id="CP060139">
    <property type="protein sequence ID" value="QNR22745.1"/>
    <property type="molecule type" value="Genomic_DNA"/>
</dbReference>
<dbReference type="Gene3D" id="3.90.226.10">
    <property type="entry name" value="2-enoyl-CoA Hydratase, Chain A, domain 1"/>
    <property type="match status" value="1"/>
</dbReference>
<evidence type="ECO:0000256" key="5">
    <source>
        <dbReference type="RuleBase" id="RU004404"/>
    </source>
</evidence>
<dbReference type="Proteomes" id="UP000516305">
    <property type="component" value="Chromosome"/>
</dbReference>
<dbReference type="PANTHER" id="PTHR32060">
    <property type="entry name" value="TAIL-SPECIFIC PROTEASE"/>
    <property type="match status" value="1"/>
</dbReference>
<dbReference type="CDD" id="cd06782">
    <property type="entry name" value="cpPDZ_CPP-like"/>
    <property type="match status" value="1"/>
</dbReference>
<keyword evidence="4 5" id="KW-0720">Serine protease</keyword>
<dbReference type="InterPro" id="IPR036034">
    <property type="entry name" value="PDZ_sf"/>
</dbReference>
<dbReference type="Gene3D" id="3.30.750.44">
    <property type="match status" value="1"/>
</dbReference>
<dbReference type="SUPFAM" id="SSF52096">
    <property type="entry name" value="ClpP/crotonase"/>
    <property type="match status" value="1"/>
</dbReference>
<evidence type="ECO:0000256" key="2">
    <source>
        <dbReference type="ARBA" id="ARBA00022670"/>
    </source>
</evidence>
<dbReference type="KEGG" id="chyd:H4K34_10160"/>
<keyword evidence="3 5" id="KW-0378">Hydrolase</keyword>
<dbReference type="SMART" id="SM00245">
    <property type="entry name" value="TSPc"/>
    <property type="match status" value="1"/>
</dbReference>
<dbReference type="RefSeq" id="WP_210757312.1">
    <property type="nucleotide sequence ID" value="NZ_CP060139.1"/>
</dbReference>
<dbReference type="SMART" id="SM00228">
    <property type="entry name" value="PDZ"/>
    <property type="match status" value="1"/>
</dbReference>
<dbReference type="GO" id="GO:0007165">
    <property type="term" value="P:signal transduction"/>
    <property type="evidence" value="ECO:0007669"/>
    <property type="project" value="TreeGrafter"/>
</dbReference>
<dbReference type="PANTHER" id="PTHR32060:SF30">
    <property type="entry name" value="CARBOXY-TERMINAL PROCESSING PROTEASE CTPA"/>
    <property type="match status" value="1"/>
</dbReference>
<keyword evidence="8" id="KW-1185">Reference proteome</keyword>
<evidence type="ECO:0000313" key="8">
    <source>
        <dbReference type="Proteomes" id="UP000516305"/>
    </source>
</evidence>
<dbReference type="GO" id="GO:0030288">
    <property type="term" value="C:outer membrane-bounded periplasmic space"/>
    <property type="evidence" value="ECO:0007669"/>
    <property type="project" value="TreeGrafter"/>
</dbReference>
<evidence type="ECO:0000259" key="6">
    <source>
        <dbReference type="PROSITE" id="PS50106"/>
    </source>
</evidence>
<dbReference type="InterPro" id="IPR005151">
    <property type="entry name" value="Tail-specific_protease"/>
</dbReference>
<accession>A0A7H0VAJ7</accession>
<comment type="similarity">
    <text evidence="1 5">Belongs to the peptidase S41A family.</text>
</comment>
<dbReference type="GO" id="GO:0006508">
    <property type="term" value="P:proteolysis"/>
    <property type="evidence" value="ECO:0007669"/>
    <property type="project" value="UniProtKB-KW"/>
</dbReference>
<dbReference type="AlphaFoldDB" id="A0A7H0VAJ7"/>
<evidence type="ECO:0000256" key="4">
    <source>
        <dbReference type="ARBA" id="ARBA00022825"/>
    </source>
</evidence>
<dbReference type="GO" id="GO:0008236">
    <property type="term" value="F:serine-type peptidase activity"/>
    <property type="evidence" value="ECO:0007669"/>
    <property type="project" value="UniProtKB-KW"/>
</dbReference>
<evidence type="ECO:0000256" key="3">
    <source>
        <dbReference type="ARBA" id="ARBA00022801"/>
    </source>
</evidence>
<reference evidence="7 8" key="1">
    <citation type="submission" date="2020-08" db="EMBL/GenBank/DDBJ databases">
        <title>Croceimicrobium hydrocarbonivorans gen. nov., sp. nov., a novel marine bacterium isolated from a bacterial consortium that degrades polyethylene terephthalate.</title>
        <authorList>
            <person name="Liu R."/>
        </authorList>
    </citation>
    <scope>NUCLEOTIDE SEQUENCE [LARGE SCALE GENOMIC DNA]</scope>
    <source>
        <strain evidence="7 8">A20-9</strain>
    </source>
</reference>
<name>A0A7H0VAJ7_9FLAO</name>
<dbReference type="InterPro" id="IPR004447">
    <property type="entry name" value="Peptidase_S41A"/>
</dbReference>
<dbReference type="Pfam" id="PF13180">
    <property type="entry name" value="PDZ_2"/>
    <property type="match status" value="1"/>
</dbReference>
<protein>
    <submittedName>
        <fullName evidence="7">S41 family peptidase</fullName>
    </submittedName>
</protein>